<accession>A0A1G2M3Y0</accession>
<dbReference type="PROSITE" id="PS00409">
    <property type="entry name" value="PROKAR_NTER_METHYL"/>
    <property type="match status" value="1"/>
</dbReference>
<keyword evidence="1" id="KW-0472">Membrane</keyword>
<comment type="caution">
    <text evidence="2">The sequence shown here is derived from an EMBL/GenBank/DDBJ whole genome shotgun (WGS) entry which is preliminary data.</text>
</comment>
<organism evidence="2 3">
    <name type="scientific">Candidatus Taylorbacteria bacterium RIFCSPHIGHO2_01_FULL_46_22b</name>
    <dbReference type="NCBI Taxonomy" id="1802301"/>
    <lineage>
        <taxon>Bacteria</taxon>
        <taxon>Candidatus Tayloriibacteriota</taxon>
    </lineage>
</organism>
<dbReference type="InterPro" id="IPR045584">
    <property type="entry name" value="Pilin-like"/>
</dbReference>
<dbReference type="SUPFAM" id="SSF54523">
    <property type="entry name" value="Pili subunits"/>
    <property type="match status" value="1"/>
</dbReference>
<gene>
    <name evidence="2" type="ORF">A2664_03130</name>
</gene>
<reference evidence="2 3" key="1">
    <citation type="journal article" date="2016" name="Nat. Commun.">
        <title>Thousands of microbial genomes shed light on interconnected biogeochemical processes in an aquifer system.</title>
        <authorList>
            <person name="Anantharaman K."/>
            <person name="Brown C.T."/>
            <person name="Hug L.A."/>
            <person name="Sharon I."/>
            <person name="Castelle C.J."/>
            <person name="Probst A.J."/>
            <person name="Thomas B.C."/>
            <person name="Singh A."/>
            <person name="Wilkins M.J."/>
            <person name="Karaoz U."/>
            <person name="Brodie E.L."/>
            <person name="Williams K.H."/>
            <person name="Hubbard S.S."/>
            <person name="Banfield J.F."/>
        </authorList>
    </citation>
    <scope>NUCLEOTIDE SEQUENCE [LARGE SCALE GENOMIC DNA]</scope>
</reference>
<evidence type="ECO:0000256" key="1">
    <source>
        <dbReference type="SAM" id="Phobius"/>
    </source>
</evidence>
<evidence type="ECO:0008006" key="4">
    <source>
        <dbReference type="Google" id="ProtNLM"/>
    </source>
</evidence>
<protein>
    <recommendedName>
        <fullName evidence="4">Type II secretion system protein GspG C-terminal domain-containing protein</fullName>
    </recommendedName>
</protein>
<feature type="transmembrane region" description="Helical" evidence="1">
    <location>
        <begin position="12"/>
        <end position="34"/>
    </location>
</feature>
<dbReference type="Proteomes" id="UP000178873">
    <property type="component" value="Unassembled WGS sequence"/>
</dbReference>
<proteinExistence type="predicted"/>
<dbReference type="NCBIfam" id="TIGR02532">
    <property type="entry name" value="IV_pilin_GFxxxE"/>
    <property type="match status" value="1"/>
</dbReference>
<dbReference type="Gene3D" id="3.30.700.10">
    <property type="entry name" value="Glycoprotein, Type 4 Pilin"/>
    <property type="match status" value="1"/>
</dbReference>
<evidence type="ECO:0000313" key="2">
    <source>
        <dbReference type="EMBL" id="OHA18605.1"/>
    </source>
</evidence>
<dbReference type="InterPro" id="IPR012902">
    <property type="entry name" value="N_methyl_site"/>
</dbReference>
<keyword evidence="1" id="KW-0812">Transmembrane</keyword>
<dbReference type="AlphaFoldDB" id="A0A1G2M3Y0"/>
<sequence length="133" mass="14865">MNTKLTRRSWTTGLSLIELLVVIAIIAILAGMLLPQLAKAKQKAEAIQLEKVRTSSSVAITVGSMTYVQVGKGELFLSSSNHVAAFLHGVKRWEEEHPELHVSSRQLVTDGNFIRFMLLTHESRINLLERSEK</sequence>
<dbReference type="EMBL" id="MHRF01000004">
    <property type="protein sequence ID" value="OHA18605.1"/>
    <property type="molecule type" value="Genomic_DNA"/>
</dbReference>
<name>A0A1G2M3Y0_9BACT</name>
<evidence type="ECO:0000313" key="3">
    <source>
        <dbReference type="Proteomes" id="UP000178873"/>
    </source>
</evidence>
<keyword evidence="1" id="KW-1133">Transmembrane helix</keyword>